<keyword evidence="3" id="KW-1003">Cell membrane</keyword>
<dbReference type="PANTHER" id="PTHR11923">
    <property type="entry name" value="SCAVENGER RECEPTOR CLASS B TYPE-1 SR-B1"/>
    <property type="match status" value="1"/>
</dbReference>
<keyword evidence="4 9" id="KW-0812">Transmembrane</keyword>
<protein>
    <submittedName>
        <fullName evidence="10">Uncharacterized protein</fullName>
    </submittedName>
</protein>
<dbReference type="PRINTS" id="PR01609">
    <property type="entry name" value="CD36FAMILY"/>
</dbReference>
<comment type="caution">
    <text evidence="10">The sequence shown here is derived from an EMBL/GenBank/DDBJ whole genome shotgun (WGS) entry which is preliminary data.</text>
</comment>
<evidence type="ECO:0000256" key="3">
    <source>
        <dbReference type="ARBA" id="ARBA00022475"/>
    </source>
</evidence>
<keyword evidence="11" id="KW-1185">Reference proteome</keyword>
<dbReference type="EMBL" id="WIXP02000005">
    <property type="protein sequence ID" value="KAF6210235.1"/>
    <property type="molecule type" value="Genomic_DNA"/>
</dbReference>
<dbReference type="GO" id="GO:0005737">
    <property type="term" value="C:cytoplasm"/>
    <property type="evidence" value="ECO:0007669"/>
    <property type="project" value="TreeGrafter"/>
</dbReference>
<evidence type="ECO:0000256" key="5">
    <source>
        <dbReference type="ARBA" id="ARBA00022989"/>
    </source>
</evidence>
<comment type="similarity">
    <text evidence="2">Belongs to the CD36 family.</text>
</comment>
<comment type="subcellular location">
    <subcellularLocation>
        <location evidence="1">Cell membrane</location>
    </subcellularLocation>
</comment>
<evidence type="ECO:0000313" key="10">
    <source>
        <dbReference type="EMBL" id="KAF6210235.1"/>
    </source>
</evidence>
<dbReference type="GO" id="GO:0005044">
    <property type="term" value="F:scavenger receptor activity"/>
    <property type="evidence" value="ECO:0007669"/>
    <property type="project" value="TreeGrafter"/>
</dbReference>
<organism evidence="10 11">
    <name type="scientific">Apolygus lucorum</name>
    <name type="common">Small green plant bug</name>
    <name type="synonym">Lygocoris lucorum</name>
    <dbReference type="NCBI Taxonomy" id="248454"/>
    <lineage>
        <taxon>Eukaryota</taxon>
        <taxon>Metazoa</taxon>
        <taxon>Ecdysozoa</taxon>
        <taxon>Arthropoda</taxon>
        <taxon>Hexapoda</taxon>
        <taxon>Insecta</taxon>
        <taxon>Pterygota</taxon>
        <taxon>Neoptera</taxon>
        <taxon>Paraneoptera</taxon>
        <taxon>Hemiptera</taxon>
        <taxon>Heteroptera</taxon>
        <taxon>Panheteroptera</taxon>
        <taxon>Cimicomorpha</taxon>
        <taxon>Miridae</taxon>
        <taxon>Mirini</taxon>
        <taxon>Apolygus</taxon>
    </lineage>
</organism>
<evidence type="ECO:0000256" key="8">
    <source>
        <dbReference type="SAM" id="MobiDB-lite"/>
    </source>
</evidence>
<dbReference type="Pfam" id="PF01130">
    <property type="entry name" value="CD36"/>
    <property type="match status" value="1"/>
</dbReference>
<keyword evidence="6 9" id="KW-0472">Membrane</keyword>
<evidence type="ECO:0000256" key="4">
    <source>
        <dbReference type="ARBA" id="ARBA00022692"/>
    </source>
</evidence>
<accession>A0A6A4K6D9</accession>
<proteinExistence type="inferred from homology"/>
<sequence>MIGTMSCYTKLAIVGGLVFTATSLLWPTVLTTLMYKELKLSPGSKSFQHWKETPVPMYIDIYFHNWTNAERVYQETPHFTQMGPYRFYEKRTKVKLAWNDNGTVTYRQTRIWHFDDGFSNAKLDDKVTTVNMVAATVAHKLRFSSVGVQKSTSWGFTTLHHEIYIVKSVRELLFEGYEDNILSLLKFHPEYRNEIADKFGWFYKRNGSDEIDGEFNMDTGANDLTQVGKIKEWNGQTRNDFFPGKCGEIAGTSGEVFPPWLTTQDQLGLFSGDLCRTIYLSYEEENEVMGIHGLKYSGGTNFVDSGIIDPETSCYRTGEATPLGIHNITACRKGSPIFISYPHFYLGDTILNQQVSGLNPNKEQHSFDMTVEPTFGVPLDIRGRFQVNIMLDPNRNYLLYRELKERIYMPLLWFDQRANLTEPIADEVRLMVRMHNISMVIAKALLVVGLVMAATGITWACVSVNKTPPNKLIHYTVSLAVAAASRATTPRQTPKPSPRPSPAPSLYLRPSPRPSPRSSPGPSPCPSPKPSSTNLTVDWSYSRLPSKELDS</sequence>
<evidence type="ECO:0000256" key="2">
    <source>
        <dbReference type="ARBA" id="ARBA00010532"/>
    </source>
</evidence>
<feature type="compositionally biased region" description="Pro residues" evidence="8">
    <location>
        <begin position="511"/>
        <end position="529"/>
    </location>
</feature>
<feature type="transmembrane region" description="Helical" evidence="9">
    <location>
        <begin position="12"/>
        <end position="35"/>
    </location>
</feature>
<evidence type="ECO:0000256" key="7">
    <source>
        <dbReference type="ARBA" id="ARBA00023180"/>
    </source>
</evidence>
<dbReference type="OrthoDB" id="514335at2759"/>
<keyword evidence="5 9" id="KW-1133">Transmembrane helix</keyword>
<dbReference type="Proteomes" id="UP000466442">
    <property type="component" value="Linkage Group LG5"/>
</dbReference>
<evidence type="ECO:0000313" key="11">
    <source>
        <dbReference type="Proteomes" id="UP000466442"/>
    </source>
</evidence>
<name>A0A6A4K6D9_APOLU</name>
<feature type="compositionally biased region" description="Pro residues" evidence="8">
    <location>
        <begin position="493"/>
        <end position="503"/>
    </location>
</feature>
<feature type="transmembrane region" description="Helical" evidence="9">
    <location>
        <begin position="440"/>
        <end position="460"/>
    </location>
</feature>
<feature type="region of interest" description="Disordered" evidence="8">
    <location>
        <begin position="486"/>
        <end position="551"/>
    </location>
</feature>
<gene>
    <name evidence="10" type="ORF">GE061_013339</name>
</gene>
<dbReference type="InterPro" id="IPR002159">
    <property type="entry name" value="CD36_fam"/>
</dbReference>
<keyword evidence="7" id="KW-0325">Glycoprotein</keyword>
<evidence type="ECO:0000256" key="6">
    <source>
        <dbReference type="ARBA" id="ARBA00023136"/>
    </source>
</evidence>
<evidence type="ECO:0000256" key="9">
    <source>
        <dbReference type="SAM" id="Phobius"/>
    </source>
</evidence>
<evidence type="ECO:0000256" key="1">
    <source>
        <dbReference type="ARBA" id="ARBA00004236"/>
    </source>
</evidence>
<dbReference type="PANTHER" id="PTHR11923:SF93">
    <property type="entry name" value="GH07959P-RELATED"/>
    <property type="match status" value="1"/>
</dbReference>
<dbReference type="AlphaFoldDB" id="A0A6A4K6D9"/>
<dbReference type="GO" id="GO:0005886">
    <property type="term" value="C:plasma membrane"/>
    <property type="evidence" value="ECO:0007669"/>
    <property type="project" value="UniProtKB-SubCell"/>
</dbReference>
<reference evidence="10" key="1">
    <citation type="journal article" date="2021" name="Mol. Ecol. Resour.">
        <title>Apolygus lucorum genome provides insights into omnivorousness and mesophyll feeding.</title>
        <authorList>
            <person name="Liu Y."/>
            <person name="Liu H."/>
            <person name="Wang H."/>
            <person name="Huang T."/>
            <person name="Liu B."/>
            <person name="Yang B."/>
            <person name="Yin L."/>
            <person name="Li B."/>
            <person name="Zhang Y."/>
            <person name="Zhang S."/>
            <person name="Jiang F."/>
            <person name="Zhang X."/>
            <person name="Ren Y."/>
            <person name="Wang B."/>
            <person name="Wang S."/>
            <person name="Lu Y."/>
            <person name="Wu K."/>
            <person name="Fan W."/>
            <person name="Wang G."/>
        </authorList>
    </citation>
    <scope>NUCLEOTIDE SEQUENCE</scope>
    <source>
        <strain evidence="10">12Hb</strain>
    </source>
</reference>